<name>D7B5E3_NOCDD</name>
<protein>
    <submittedName>
        <fullName evidence="2">Uncharacterized protein</fullName>
    </submittedName>
</protein>
<reference evidence="2 3" key="1">
    <citation type="journal article" date="2010" name="Stand. Genomic Sci.">
        <title>Complete genome sequence of Nocardiopsis dassonvillei type strain (IMRU 509).</title>
        <authorList>
            <person name="Sun H."/>
            <person name="Lapidus A."/>
            <person name="Nolan M."/>
            <person name="Lucas S."/>
            <person name="Del Rio T.G."/>
            <person name="Tice H."/>
            <person name="Cheng J.F."/>
            <person name="Tapia R."/>
            <person name="Han C."/>
            <person name="Goodwin L."/>
            <person name="Pitluck S."/>
            <person name="Pagani I."/>
            <person name="Ivanova N."/>
            <person name="Mavromatis K."/>
            <person name="Mikhailova N."/>
            <person name="Pati A."/>
            <person name="Chen A."/>
            <person name="Palaniappan K."/>
            <person name="Land M."/>
            <person name="Hauser L."/>
            <person name="Chang Y.J."/>
            <person name="Jeffries C.D."/>
            <person name="Djao O.D."/>
            <person name="Rohde M."/>
            <person name="Sikorski J."/>
            <person name="Goker M."/>
            <person name="Woyke T."/>
            <person name="Bristow J."/>
            <person name="Eisen J.A."/>
            <person name="Markowitz V."/>
            <person name="Hugenholtz P."/>
            <person name="Kyrpides N.C."/>
            <person name="Klenk H.P."/>
        </authorList>
    </citation>
    <scope>NUCLEOTIDE SEQUENCE [LARGE SCALE GENOMIC DNA]</scope>
    <source>
        <strain evidence="3">ATCC 23218 / DSM 43111 / CIP 107115 / JCM 7437 / KCTC 9190 / NBRC 14626 / NCTC 10488 / NRRL B-5397 / IMRU 509</strain>
    </source>
</reference>
<evidence type="ECO:0000256" key="1">
    <source>
        <dbReference type="SAM" id="MobiDB-lite"/>
    </source>
</evidence>
<dbReference type="Proteomes" id="UP000002219">
    <property type="component" value="Chromosome 1"/>
</dbReference>
<sequence length="83" mass="8458">MGSIVLTDVTVDGTAERGRAAELVRPGVAVLMGRRIRVRSGPAGPRVGEAGPARTASGSGHTFEAASDAVDFLWVVTVPRTGG</sequence>
<keyword evidence="3" id="KW-1185">Reference proteome</keyword>
<evidence type="ECO:0000313" key="3">
    <source>
        <dbReference type="Proteomes" id="UP000002219"/>
    </source>
</evidence>
<evidence type="ECO:0000313" key="2">
    <source>
        <dbReference type="EMBL" id="ADH67210.1"/>
    </source>
</evidence>
<dbReference type="KEGG" id="nda:Ndas_1782"/>
<organism evidence="2 3">
    <name type="scientific">Nocardiopsis dassonvillei (strain ATCC 23218 / DSM 43111 / CIP 107115 / JCM 7437 / KCTC 9190 / NBRC 14626 / NCTC 10488 / NRRL B-5397 / IMRU 509)</name>
    <name type="common">Actinomadura dassonvillei</name>
    <dbReference type="NCBI Taxonomy" id="446468"/>
    <lineage>
        <taxon>Bacteria</taxon>
        <taxon>Bacillati</taxon>
        <taxon>Actinomycetota</taxon>
        <taxon>Actinomycetes</taxon>
        <taxon>Streptosporangiales</taxon>
        <taxon>Nocardiopsidaceae</taxon>
        <taxon>Nocardiopsis</taxon>
    </lineage>
</organism>
<proteinExistence type="predicted"/>
<dbReference type="AlphaFoldDB" id="D7B5E3"/>
<feature type="region of interest" description="Disordered" evidence="1">
    <location>
        <begin position="41"/>
        <end position="61"/>
    </location>
</feature>
<dbReference type="HOGENOM" id="CLU_2539175_0_0_11"/>
<accession>D7B5E3</accession>
<dbReference type="EMBL" id="CP002040">
    <property type="protein sequence ID" value="ADH67210.1"/>
    <property type="molecule type" value="Genomic_DNA"/>
</dbReference>
<gene>
    <name evidence="2" type="ordered locus">Ndas_1782</name>
</gene>